<dbReference type="Proteomes" id="UP000233551">
    <property type="component" value="Unassembled WGS sequence"/>
</dbReference>
<evidence type="ECO:0000313" key="2">
    <source>
        <dbReference type="EMBL" id="PKI59876.1"/>
    </source>
</evidence>
<gene>
    <name evidence="2" type="ORF">CRG98_019758</name>
</gene>
<protein>
    <submittedName>
        <fullName evidence="2">Uncharacterized protein</fullName>
    </submittedName>
</protein>
<keyword evidence="3" id="KW-1185">Reference proteome</keyword>
<feature type="compositionally biased region" description="Basic and acidic residues" evidence="1">
    <location>
        <begin position="1"/>
        <end position="19"/>
    </location>
</feature>
<proteinExistence type="predicted"/>
<feature type="region of interest" description="Disordered" evidence="1">
    <location>
        <begin position="1"/>
        <end position="65"/>
    </location>
</feature>
<evidence type="ECO:0000256" key="1">
    <source>
        <dbReference type="SAM" id="MobiDB-lite"/>
    </source>
</evidence>
<name>A0A2I0JWP3_PUNGR</name>
<organism evidence="2 3">
    <name type="scientific">Punica granatum</name>
    <name type="common">Pomegranate</name>
    <dbReference type="NCBI Taxonomy" id="22663"/>
    <lineage>
        <taxon>Eukaryota</taxon>
        <taxon>Viridiplantae</taxon>
        <taxon>Streptophyta</taxon>
        <taxon>Embryophyta</taxon>
        <taxon>Tracheophyta</taxon>
        <taxon>Spermatophyta</taxon>
        <taxon>Magnoliopsida</taxon>
        <taxon>eudicotyledons</taxon>
        <taxon>Gunneridae</taxon>
        <taxon>Pentapetalae</taxon>
        <taxon>rosids</taxon>
        <taxon>malvids</taxon>
        <taxon>Myrtales</taxon>
        <taxon>Lythraceae</taxon>
        <taxon>Punica</taxon>
    </lineage>
</organism>
<reference evidence="2 3" key="1">
    <citation type="submission" date="2017-11" db="EMBL/GenBank/DDBJ databases">
        <title>De-novo sequencing of pomegranate (Punica granatum L.) genome.</title>
        <authorList>
            <person name="Akparov Z."/>
            <person name="Amiraslanov A."/>
            <person name="Hajiyeva S."/>
            <person name="Abbasov M."/>
            <person name="Kaur K."/>
            <person name="Hamwieh A."/>
            <person name="Solovyev V."/>
            <person name="Salamov A."/>
            <person name="Braich B."/>
            <person name="Kosarev P."/>
            <person name="Mahmoud A."/>
            <person name="Hajiyev E."/>
            <person name="Babayeva S."/>
            <person name="Izzatullayeva V."/>
            <person name="Mammadov A."/>
            <person name="Mammadov A."/>
            <person name="Sharifova S."/>
            <person name="Ojaghi J."/>
            <person name="Eynullazada K."/>
            <person name="Bayramov B."/>
            <person name="Abdulazimova A."/>
            <person name="Shahmuradov I."/>
        </authorList>
    </citation>
    <scope>NUCLEOTIDE SEQUENCE [LARGE SCALE GENOMIC DNA]</scope>
    <source>
        <strain evidence="3">cv. AG2017</strain>
        <tissue evidence="2">Leaf</tissue>
    </source>
</reference>
<comment type="caution">
    <text evidence="2">The sequence shown here is derived from an EMBL/GenBank/DDBJ whole genome shotgun (WGS) entry which is preliminary data.</text>
</comment>
<sequence length="65" mass="6977">MHDGDGHGNGENGGRDCSSKSDTGGKIGVWRSRQRQRQRQRESGGNYNRGGTKRLTSALADSGIC</sequence>
<dbReference type="EMBL" id="PGOL01001229">
    <property type="protein sequence ID" value="PKI59876.1"/>
    <property type="molecule type" value="Genomic_DNA"/>
</dbReference>
<dbReference type="AlphaFoldDB" id="A0A2I0JWP3"/>
<accession>A0A2I0JWP3</accession>
<evidence type="ECO:0000313" key="3">
    <source>
        <dbReference type="Proteomes" id="UP000233551"/>
    </source>
</evidence>